<evidence type="ECO:0000256" key="4">
    <source>
        <dbReference type="ARBA" id="ARBA00023186"/>
    </source>
</evidence>
<organism evidence="8 9">
    <name type="scientific">Magnetofaba australis IT-1</name>
    <dbReference type="NCBI Taxonomy" id="1434232"/>
    <lineage>
        <taxon>Bacteria</taxon>
        <taxon>Pseudomonadati</taxon>
        <taxon>Pseudomonadota</taxon>
        <taxon>Magnetococcia</taxon>
        <taxon>Magnetococcales</taxon>
        <taxon>Magnetococcaceae</taxon>
        <taxon>Magnetofaba</taxon>
    </lineage>
</organism>
<dbReference type="Gene3D" id="2.60.260.20">
    <property type="entry name" value="Urease metallochaperone UreE, N-terminal domain"/>
    <property type="match status" value="1"/>
</dbReference>
<dbReference type="GO" id="GO:0065003">
    <property type="term" value="P:protein-containing complex assembly"/>
    <property type="evidence" value="ECO:0007669"/>
    <property type="project" value="InterPro"/>
</dbReference>
<dbReference type="SUPFAM" id="SSF69737">
    <property type="entry name" value="Urease metallochaperone UreE, C-terminal domain"/>
    <property type="match status" value="1"/>
</dbReference>
<gene>
    <name evidence="5" type="primary">ureE</name>
    <name evidence="8" type="ORF">MAIT1_03149</name>
</gene>
<accession>A0A1Y2K672</accession>
<proteinExistence type="inferred from homology"/>
<dbReference type="GO" id="GO:0006457">
    <property type="term" value="P:protein folding"/>
    <property type="evidence" value="ECO:0007669"/>
    <property type="project" value="InterPro"/>
</dbReference>
<sequence>MSEQRRAVAVARAGQWDAARQRGVITLPFDQRYKRRLRMQDDAGEAFLLDLERATLMGDGDALELADGSGFLLIRAAVEPVAEIAPSSQQEAARLAWHIGNRHTPVQVLSDGRLRILHDPVLIHMLTGLGAQISGAEAPFSPEGGAYGGGGIGAGHSHGSSQGRIHEHPHSHDDHAHPHTHGDHDHA</sequence>
<protein>
    <recommendedName>
        <fullName evidence="5">Urease accessory protein UreE</fullName>
    </recommendedName>
</protein>
<dbReference type="SUPFAM" id="SSF69287">
    <property type="entry name" value="Urease metallochaperone UreE, N-terminal domain"/>
    <property type="match status" value="1"/>
</dbReference>
<dbReference type="CDD" id="cd00571">
    <property type="entry name" value="UreE"/>
    <property type="match status" value="1"/>
</dbReference>
<dbReference type="InterPro" id="IPR007864">
    <property type="entry name" value="UreE_C_dom"/>
</dbReference>
<evidence type="ECO:0000259" key="7">
    <source>
        <dbReference type="SMART" id="SM00988"/>
    </source>
</evidence>
<dbReference type="InterPro" id="IPR036118">
    <property type="entry name" value="UreE_N_sf"/>
</dbReference>
<dbReference type="InterPro" id="IPR012406">
    <property type="entry name" value="UreE"/>
</dbReference>
<name>A0A1Y2K672_9PROT</name>
<dbReference type="STRING" id="1434232.MAIT1_03149"/>
<feature type="domain" description="UreE urease accessory N-terminal" evidence="7">
    <location>
        <begin position="6"/>
        <end position="71"/>
    </location>
</feature>
<dbReference type="GO" id="GO:0019627">
    <property type="term" value="P:urea metabolic process"/>
    <property type="evidence" value="ECO:0007669"/>
    <property type="project" value="InterPro"/>
</dbReference>
<keyword evidence="4 5" id="KW-0143">Chaperone</keyword>
<dbReference type="GO" id="GO:0051082">
    <property type="term" value="F:unfolded protein binding"/>
    <property type="evidence" value="ECO:0007669"/>
    <property type="project" value="UniProtKB-UniRule"/>
</dbReference>
<dbReference type="Proteomes" id="UP000194003">
    <property type="component" value="Unassembled WGS sequence"/>
</dbReference>
<feature type="region of interest" description="Disordered" evidence="6">
    <location>
        <begin position="142"/>
        <end position="187"/>
    </location>
</feature>
<dbReference type="EMBL" id="LVJN01000018">
    <property type="protein sequence ID" value="OSM05020.1"/>
    <property type="molecule type" value="Genomic_DNA"/>
</dbReference>
<evidence type="ECO:0000256" key="5">
    <source>
        <dbReference type="HAMAP-Rule" id="MF_00822"/>
    </source>
</evidence>
<dbReference type="Pfam" id="PF05194">
    <property type="entry name" value="UreE_C"/>
    <property type="match status" value="1"/>
</dbReference>
<comment type="subcellular location">
    <subcellularLocation>
        <location evidence="1 5">Cytoplasm</location>
    </subcellularLocation>
</comment>
<reference evidence="8 9" key="1">
    <citation type="journal article" date="2016" name="BMC Genomics">
        <title>Combined genomic and structural analyses of a cultured magnetotactic bacterium reveals its niche adaptation to a dynamic environment.</title>
        <authorList>
            <person name="Araujo A.C."/>
            <person name="Morillo V."/>
            <person name="Cypriano J."/>
            <person name="Teixeira L.C."/>
            <person name="Leao P."/>
            <person name="Lyra S."/>
            <person name="Almeida L.G."/>
            <person name="Bazylinski D.A."/>
            <person name="Vasconcellos A.T."/>
            <person name="Abreu F."/>
            <person name="Lins U."/>
        </authorList>
    </citation>
    <scope>NUCLEOTIDE SEQUENCE [LARGE SCALE GENOMIC DNA]</scope>
    <source>
        <strain evidence="8 9">IT-1</strain>
    </source>
</reference>
<dbReference type="Gene3D" id="3.30.70.790">
    <property type="entry name" value="UreE, C-terminal domain"/>
    <property type="match status" value="1"/>
</dbReference>
<feature type="compositionally biased region" description="Basic and acidic residues" evidence="6">
    <location>
        <begin position="164"/>
        <end position="187"/>
    </location>
</feature>
<dbReference type="SMART" id="SM00988">
    <property type="entry name" value="UreE_N"/>
    <property type="match status" value="1"/>
</dbReference>
<keyword evidence="2 5" id="KW-0963">Cytoplasm</keyword>
<evidence type="ECO:0000256" key="3">
    <source>
        <dbReference type="ARBA" id="ARBA00022596"/>
    </source>
</evidence>
<dbReference type="GO" id="GO:0005737">
    <property type="term" value="C:cytoplasm"/>
    <property type="evidence" value="ECO:0007669"/>
    <property type="project" value="UniProtKB-SubCell"/>
</dbReference>
<evidence type="ECO:0000313" key="8">
    <source>
        <dbReference type="EMBL" id="OSM05020.1"/>
    </source>
</evidence>
<evidence type="ECO:0000313" key="9">
    <source>
        <dbReference type="Proteomes" id="UP000194003"/>
    </source>
</evidence>
<comment type="caution">
    <text evidence="8">The sequence shown here is derived from an EMBL/GenBank/DDBJ whole genome shotgun (WGS) entry which is preliminary data.</text>
</comment>
<dbReference type="PIRSF" id="PIRSF036402">
    <property type="entry name" value="Ureas_acces_UreE"/>
    <property type="match status" value="1"/>
</dbReference>
<dbReference type="HAMAP" id="MF_00822">
    <property type="entry name" value="UreE"/>
    <property type="match status" value="1"/>
</dbReference>
<feature type="compositionally biased region" description="Gly residues" evidence="6">
    <location>
        <begin position="145"/>
        <end position="156"/>
    </location>
</feature>
<dbReference type="GO" id="GO:0016151">
    <property type="term" value="F:nickel cation binding"/>
    <property type="evidence" value="ECO:0007669"/>
    <property type="project" value="UniProtKB-UniRule"/>
</dbReference>
<evidence type="ECO:0000256" key="2">
    <source>
        <dbReference type="ARBA" id="ARBA00022490"/>
    </source>
</evidence>
<dbReference type="InterPro" id="IPR004029">
    <property type="entry name" value="UreE_N"/>
</dbReference>
<dbReference type="RefSeq" id="WP_085441664.1">
    <property type="nucleotide sequence ID" value="NZ_LVJN01000018.1"/>
</dbReference>
<keyword evidence="3 5" id="KW-0533">Nickel</keyword>
<comment type="function">
    <text evidence="5">Involved in urease metallocenter assembly. Binds nickel. Probably functions as a nickel donor during metallocenter assembly.</text>
</comment>
<keyword evidence="9" id="KW-1185">Reference proteome</keyword>
<comment type="similarity">
    <text evidence="5">Belongs to the UreE family.</text>
</comment>
<dbReference type="OrthoDB" id="9802215at2"/>
<dbReference type="Pfam" id="PF02814">
    <property type="entry name" value="UreE_N"/>
    <property type="match status" value="1"/>
</dbReference>
<evidence type="ECO:0000256" key="6">
    <source>
        <dbReference type="SAM" id="MobiDB-lite"/>
    </source>
</evidence>
<evidence type="ECO:0000256" key="1">
    <source>
        <dbReference type="ARBA" id="ARBA00004496"/>
    </source>
</evidence>
<dbReference type="AlphaFoldDB" id="A0A1Y2K672"/>